<dbReference type="SUPFAM" id="SSF52540">
    <property type="entry name" value="P-loop containing nucleoside triphosphate hydrolases"/>
    <property type="match status" value="2"/>
</dbReference>
<evidence type="ECO:0000256" key="4">
    <source>
        <dbReference type="ARBA" id="ARBA00011738"/>
    </source>
</evidence>
<keyword evidence="6" id="KW-0816">Tricarboxylic acid cycle</keyword>
<evidence type="ECO:0000256" key="11">
    <source>
        <dbReference type="ARBA" id="ARBA00023002"/>
    </source>
</evidence>
<dbReference type="GO" id="GO:0005778">
    <property type="term" value="C:peroxisomal membrane"/>
    <property type="evidence" value="ECO:0007669"/>
    <property type="project" value="TreeGrafter"/>
</dbReference>
<evidence type="ECO:0000256" key="10">
    <source>
        <dbReference type="ARBA" id="ARBA00022840"/>
    </source>
</evidence>
<dbReference type="InterPro" id="IPR010097">
    <property type="entry name" value="Malate_DH_type1"/>
</dbReference>
<dbReference type="SMART" id="SM00382">
    <property type="entry name" value="AAA"/>
    <property type="match status" value="2"/>
</dbReference>
<accession>A0AAF0DR31</accession>
<evidence type="ECO:0000256" key="16">
    <source>
        <dbReference type="ARBA" id="ARBA00048313"/>
    </source>
</evidence>
<dbReference type="SUPFAM" id="SSF51735">
    <property type="entry name" value="NAD(P)-binding Rossmann-fold domains"/>
    <property type="match status" value="1"/>
</dbReference>
<dbReference type="InterPro" id="IPR027417">
    <property type="entry name" value="P-loop_NTPase"/>
</dbReference>
<dbReference type="PROSITE" id="PS00674">
    <property type="entry name" value="AAA"/>
    <property type="match status" value="1"/>
</dbReference>
<dbReference type="NCBIfam" id="TIGR01772">
    <property type="entry name" value="MDH_euk_gproteo"/>
    <property type="match status" value="1"/>
</dbReference>
<keyword evidence="7" id="KW-0962">Peroxisome biogenesis</keyword>
<dbReference type="GO" id="GO:0030060">
    <property type="term" value="F:L-malate dehydrogenase (NAD+) activity"/>
    <property type="evidence" value="ECO:0007669"/>
    <property type="project" value="UniProtKB-EC"/>
</dbReference>
<comment type="similarity">
    <text evidence="3">Belongs to the LDH/MDH superfamily. MDH type 1 family.</text>
</comment>
<dbReference type="InterPro" id="IPR047533">
    <property type="entry name" value="RecA-like_PEX6_r2"/>
</dbReference>
<comment type="similarity">
    <text evidence="2">Belongs to the AAA ATPase family.</text>
</comment>
<reference evidence="20" key="1">
    <citation type="submission" date="2023-03" db="EMBL/GenBank/DDBJ databases">
        <title>Mating type loci evolution in Malassezia.</title>
        <authorList>
            <person name="Coelho M.A."/>
        </authorList>
    </citation>
    <scope>NUCLEOTIDE SEQUENCE</scope>
    <source>
        <strain evidence="20">CBS 14135</strain>
    </source>
</reference>
<comment type="subunit">
    <text evidence="4">Homodimer.</text>
</comment>
<dbReference type="Gene3D" id="3.40.50.300">
    <property type="entry name" value="P-loop containing nucleotide triphosphate hydrolases"/>
    <property type="match status" value="2"/>
</dbReference>
<dbReference type="FunFam" id="3.40.50.720:FF:000013">
    <property type="entry name" value="Malate dehydrogenase"/>
    <property type="match status" value="1"/>
</dbReference>
<evidence type="ECO:0000256" key="12">
    <source>
        <dbReference type="ARBA" id="ARBA00023027"/>
    </source>
</evidence>
<feature type="domain" description="AAA+ ATPase" evidence="19">
    <location>
        <begin position="589"/>
        <end position="723"/>
    </location>
</feature>
<dbReference type="InterPro" id="IPR001236">
    <property type="entry name" value="Lactate/malate_DH_N"/>
</dbReference>
<dbReference type="SUPFAM" id="SSF56327">
    <property type="entry name" value="LDH C-terminal domain-like"/>
    <property type="match status" value="1"/>
</dbReference>
<feature type="domain" description="AAA+ ATPase" evidence="19">
    <location>
        <begin position="859"/>
        <end position="1000"/>
    </location>
</feature>
<dbReference type="InterPro" id="IPR022383">
    <property type="entry name" value="Lactate/malate_DH_C"/>
</dbReference>
<sequence>MALPYVRARAYTLAQDVAWDDVYVTASLADVLRHGEVSGAPLAVLVASAADAREKRASLLASGTLAWAHMASPEMEDSFGVERGELAVLLPLAHAWRAFQGVESVAVCAIQPVPLTCVYLTLPHDAYTAYTQRQDSRGILAELEGQIVRTGGAVRAPGLPCAAHCLHTEPVAQGAVDARITALYLVDGGTMPPSGGQDAQTPESAAAGSVPDAELVLDETFLERSLARATLDHEAPAEAVQCTVLCVALDADRGVLEDAISQWHKATSTDTYVDMESVVLVSEAALARLAAFNGDWALAEVPHAARAPRLVRVLSGRIAHAAIPPTLAWNLAGDAAFGTDVLDVALQPLPTHVADEVEVLRDASDTEVRALAGAPAQPPLMPRADTLSIARVASPLSTDRALEAACLDALRAHLERRPRVLHRGDVFAVPVVAARARFVQRDAEEDAPSEAARDMAHGAQLPSILAPSYARGAVYFCVTELDAHLADPATVRAQIPTSAPALQRWHATLTASGAMDRAGCWVDAEHTRIVQSGVVQRRVADVSAWLGLTNDTPPCPPPNTPLTSDTSVYGRFVRLVRAALSPSAQQLGVHLAVLLQGAPGAGKRMVTRWVAQRTGVHLLELDAYELVSDTDARTEGVLRAKFARAASCTPCILLLQHMDVLAKKGQNEAQTAALVKMLQRCMDEQDMRRGAPLFLVGTTDDAEKCPPTLLACFNQTLQLDPPGEPERKQLLDMALARYTVAADVDTKQLAVQTAALLPADLSEVVERARLLSTARLASSLAPTYTTRDLAAARPVLVHADLDAALGAVRASYSESIGAPKIPNVTWDDVGGLASVKHEILDTVQLPLEHPELFSDGVKKRSGVLLYGPPGTGKTLLAKAVATTCSLNFFSVKGPELLNMYIGESEANVRRVFQRARDAKPCVIFFDELDSVAPKRGNQGDSGGVMDRIVSQLLAELDGMASGSAASDVFVIGATNRPDLLDPALLRPGRFDRMLYLSVSETHEAQRNILQALTRKFTLDDDVGDMSVIAEQCPFNLTGADFYALCSDAMLKAMTEKAADIDAKVAACDRLPRTDERVHWPVPLTPQFYLSELAAPDEVQVRVHRRHFEQALAELSPSVSEQEMEHYRQVQQQFSQPAPAPTADAVPAPAPNEAPATVRGPIEAAVPPPEPVPPTPYDDADAAPSVSPTQDKGKGKGKSRPVVCSLPPQPGARDAQSPVPAADGATFFPHTHELNTMVKATVIGAAGGIGQPLSLLLKQSPLVTELSLYDVVNTPGVAVDLSHINTPAPVTGFTPQDDGLAKALKGTEVVVIPAGMPRKPGMTRDDLFNANASIVHGIAEAIAKNAPKAFVLVISNPVNSTVPIVAEVFKKEGVYDPKRLFGVTTLDVVRAATFVSEAAGKPLDAGKYHVPVVGGHSGVTIIPLLSQSQPSFSASEKEISEITHHIQFGGDEVVQAKESKGSATLSMAYAGARFALALIEALAGKTSELPEYSYVDLSADAEGAKAVTEVIGTNTPFFSVPLTLGKNGVEKIHPLGKLSSFESEALKKAVEALGDNITKGISFKANKL</sequence>
<evidence type="ECO:0000256" key="6">
    <source>
        <dbReference type="ARBA" id="ARBA00022532"/>
    </source>
</evidence>
<dbReference type="Pfam" id="PF00004">
    <property type="entry name" value="AAA"/>
    <property type="match status" value="2"/>
</dbReference>
<dbReference type="CDD" id="cd19527">
    <property type="entry name" value="RecA-like_PEX6_r2"/>
    <property type="match status" value="1"/>
</dbReference>
<comment type="subcellular location">
    <subcellularLocation>
        <location evidence="1">Membrane</location>
    </subcellularLocation>
</comment>
<name>A0AAF0DR31_9BASI</name>
<dbReference type="InterPro" id="IPR003959">
    <property type="entry name" value="ATPase_AAA_core"/>
</dbReference>
<dbReference type="Pfam" id="PF02866">
    <property type="entry name" value="Ldh_1_C"/>
    <property type="match status" value="1"/>
</dbReference>
<keyword evidence="11" id="KW-0560">Oxidoreductase</keyword>
<dbReference type="Gene3D" id="3.90.110.10">
    <property type="entry name" value="Lactate dehydrogenase/glycoside hydrolase, family 4, C-terminal"/>
    <property type="match status" value="1"/>
</dbReference>
<evidence type="ECO:0000256" key="7">
    <source>
        <dbReference type="ARBA" id="ARBA00022593"/>
    </source>
</evidence>
<evidence type="ECO:0000256" key="13">
    <source>
        <dbReference type="ARBA" id="ARBA00023136"/>
    </source>
</evidence>
<keyword evidence="9" id="KW-0378">Hydrolase</keyword>
<feature type="compositionally biased region" description="Pro residues" evidence="18">
    <location>
        <begin position="1165"/>
        <end position="1175"/>
    </location>
</feature>
<feature type="compositionally biased region" description="Low complexity" evidence="18">
    <location>
        <begin position="1140"/>
        <end position="1164"/>
    </location>
</feature>
<dbReference type="EMBL" id="CP119951">
    <property type="protein sequence ID" value="WFC93877.1"/>
    <property type="molecule type" value="Genomic_DNA"/>
</dbReference>
<dbReference type="InterPro" id="IPR050168">
    <property type="entry name" value="AAA_ATPase_domain"/>
</dbReference>
<evidence type="ECO:0000256" key="9">
    <source>
        <dbReference type="ARBA" id="ARBA00022801"/>
    </source>
</evidence>
<dbReference type="GO" id="GO:0016558">
    <property type="term" value="P:protein import into peroxisome matrix"/>
    <property type="evidence" value="ECO:0007669"/>
    <property type="project" value="TreeGrafter"/>
</dbReference>
<comment type="catalytic activity">
    <reaction evidence="16">
        <text>(S)-malate + NAD(+) = oxaloacetate + NADH + H(+)</text>
        <dbReference type="Rhea" id="RHEA:21432"/>
        <dbReference type="ChEBI" id="CHEBI:15378"/>
        <dbReference type="ChEBI" id="CHEBI:15589"/>
        <dbReference type="ChEBI" id="CHEBI:16452"/>
        <dbReference type="ChEBI" id="CHEBI:57540"/>
        <dbReference type="ChEBI" id="CHEBI:57945"/>
        <dbReference type="EC" id="1.1.1.37"/>
    </reaction>
</comment>
<dbReference type="Gene3D" id="1.10.8.60">
    <property type="match status" value="2"/>
</dbReference>
<dbReference type="InterPro" id="IPR001252">
    <property type="entry name" value="Malate_DH_AS"/>
</dbReference>
<dbReference type="EC" id="1.1.1.37" evidence="5"/>
<evidence type="ECO:0000259" key="19">
    <source>
        <dbReference type="SMART" id="SM00382"/>
    </source>
</evidence>
<keyword evidence="21" id="KW-1185">Reference proteome</keyword>
<dbReference type="PANTHER" id="PTHR23077:SF9">
    <property type="entry name" value="PEROXISOMAL ATPASE PEX6"/>
    <property type="match status" value="1"/>
</dbReference>
<keyword evidence="12" id="KW-0520">NAD</keyword>
<keyword evidence="8" id="KW-0547">Nucleotide-binding</keyword>
<dbReference type="InterPro" id="IPR015955">
    <property type="entry name" value="Lactate_DH/Glyco_Ohase_4_C"/>
</dbReference>
<dbReference type="Proteomes" id="UP001216638">
    <property type="component" value="Chromosome 1"/>
</dbReference>
<keyword evidence="13" id="KW-0472">Membrane</keyword>
<evidence type="ECO:0000256" key="17">
    <source>
        <dbReference type="ARBA" id="ARBA00048778"/>
    </source>
</evidence>
<dbReference type="FunFam" id="1.10.8.60:FF:000039">
    <property type="entry name" value="peroxisome biogenesis factor 6"/>
    <property type="match status" value="1"/>
</dbReference>
<evidence type="ECO:0000256" key="15">
    <source>
        <dbReference type="ARBA" id="ARBA00034920"/>
    </source>
</evidence>
<evidence type="ECO:0000313" key="20">
    <source>
        <dbReference type="EMBL" id="WFC93877.1"/>
    </source>
</evidence>
<proteinExistence type="inferred from homology"/>
<comment type="catalytic activity">
    <reaction evidence="17">
        <text>ATP + H2O = ADP + phosphate + H(+)</text>
        <dbReference type="Rhea" id="RHEA:13065"/>
        <dbReference type="ChEBI" id="CHEBI:15377"/>
        <dbReference type="ChEBI" id="CHEBI:15378"/>
        <dbReference type="ChEBI" id="CHEBI:30616"/>
        <dbReference type="ChEBI" id="CHEBI:43474"/>
        <dbReference type="ChEBI" id="CHEBI:456216"/>
    </reaction>
    <physiologicalReaction direction="left-to-right" evidence="17">
        <dbReference type="Rhea" id="RHEA:13066"/>
    </physiologicalReaction>
</comment>
<dbReference type="GO" id="GO:0005829">
    <property type="term" value="C:cytosol"/>
    <property type="evidence" value="ECO:0007669"/>
    <property type="project" value="TreeGrafter"/>
</dbReference>
<dbReference type="InterPro" id="IPR003593">
    <property type="entry name" value="AAA+_ATPase"/>
</dbReference>
<dbReference type="Pfam" id="PF23315">
    <property type="entry name" value="PEX6_4th"/>
    <property type="match status" value="1"/>
</dbReference>
<dbReference type="InterPro" id="IPR056995">
    <property type="entry name" value="PEX6_4th_dom"/>
</dbReference>
<dbReference type="PANTHER" id="PTHR23077">
    <property type="entry name" value="AAA-FAMILY ATPASE"/>
    <property type="match status" value="1"/>
</dbReference>
<dbReference type="Pfam" id="PF00056">
    <property type="entry name" value="Ldh_1_N"/>
    <property type="match status" value="1"/>
</dbReference>
<evidence type="ECO:0000256" key="8">
    <source>
        <dbReference type="ARBA" id="ARBA00022741"/>
    </source>
</evidence>
<evidence type="ECO:0000256" key="14">
    <source>
        <dbReference type="ARBA" id="ARBA00034811"/>
    </source>
</evidence>
<evidence type="ECO:0000256" key="3">
    <source>
        <dbReference type="ARBA" id="ARBA00008824"/>
    </source>
</evidence>
<dbReference type="GO" id="GO:0006108">
    <property type="term" value="P:malate metabolic process"/>
    <property type="evidence" value="ECO:0007669"/>
    <property type="project" value="InterPro"/>
</dbReference>
<dbReference type="GO" id="GO:0006099">
    <property type="term" value="P:tricarboxylic acid cycle"/>
    <property type="evidence" value="ECO:0007669"/>
    <property type="project" value="UniProtKB-KW"/>
</dbReference>
<protein>
    <recommendedName>
        <fullName evidence="14">Peroxisomal ATPase PEX6</fullName>
        <ecNumber evidence="5">1.1.1.37</ecNumber>
    </recommendedName>
    <alternativeName>
        <fullName evidence="15">Peroxin-6</fullName>
    </alternativeName>
</protein>
<evidence type="ECO:0000256" key="1">
    <source>
        <dbReference type="ARBA" id="ARBA00004370"/>
    </source>
</evidence>
<keyword evidence="10" id="KW-0067">ATP-binding</keyword>
<dbReference type="GO" id="GO:0016887">
    <property type="term" value="F:ATP hydrolysis activity"/>
    <property type="evidence" value="ECO:0007669"/>
    <property type="project" value="InterPro"/>
</dbReference>
<evidence type="ECO:0000256" key="2">
    <source>
        <dbReference type="ARBA" id="ARBA00006914"/>
    </source>
</evidence>
<evidence type="ECO:0000256" key="18">
    <source>
        <dbReference type="SAM" id="MobiDB-lite"/>
    </source>
</evidence>
<dbReference type="Gene3D" id="3.40.50.720">
    <property type="entry name" value="NAD(P)-binding Rossmann-like Domain"/>
    <property type="match status" value="1"/>
</dbReference>
<dbReference type="PROSITE" id="PS00068">
    <property type="entry name" value="MDH"/>
    <property type="match status" value="1"/>
</dbReference>
<dbReference type="GO" id="GO:0005524">
    <property type="term" value="F:ATP binding"/>
    <property type="evidence" value="ECO:0007669"/>
    <property type="project" value="UniProtKB-KW"/>
</dbReference>
<dbReference type="InterPro" id="IPR003960">
    <property type="entry name" value="ATPase_AAA_CS"/>
</dbReference>
<organism evidence="20 21">
    <name type="scientific">Malassezia brasiliensis</name>
    <dbReference type="NCBI Taxonomy" id="1821822"/>
    <lineage>
        <taxon>Eukaryota</taxon>
        <taxon>Fungi</taxon>
        <taxon>Dikarya</taxon>
        <taxon>Basidiomycota</taxon>
        <taxon>Ustilaginomycotina</taxon>
        <taxon>Malasseziomycetes</taxon>
        <taxon>Malasseziales</taxon>
        <taxon>Malasseziaceae</taxon>
        <taxon>Malassezia</taxon>
    </lineage>
</organism>
<gene>
    <name evidence="20" type="primary">PEX6</name>
    <name evidence="20" type="ORF">MBRA1_000503</name>
</gene>
<dbReference type="FunFam" id="3.40.50.300:FF:000109">
    <property type="entry name" value="Peroxisomal biogenesis factor 6"/>
    <property type="match status" value="1"/>
</dbReference>
<dbReference type="FunFam" id="3.90.110.10:FF:000001">
    <property type="entry name" value="Malate dehydrogenase"/>
    <property type="match status" value="1"/>
</dbReference>
<dbReference type="CDD" id="cd01337">
    <property type="entry name" value="MDH_glyoxysomal_mitochondrial"/>
    <property type="match status" value="1"/>
</dbReference>
<evidence type="ECO:0000256" key="5">
    <source>
        <dbReference type="ARBA" id="ARBA00012995"/>
    </source>
</evidence>
<dbReference type="InterPro" id="IPR036291">
    <property type="entry name" value="NAD(P)-bd_dom_sf"/>
</dbReference>
<evidence type="ECO:0000313" key="21">
    <source>
        <dbReference type="Proteomes" id="UP001216638"/>
    </source>
</evidence>
<feature type="region of interest" description="Disordered" evidence="18">
    <location>
        <begin position="1116"/>
        <end position="1221"/>
    </location>
</feature>